<dbReference type="GO" id="GO:0007218">
    <property type="term" value="P:neuropeptide signaling pathway"/>
    <property type="evidence" value="ECO:0007669"/>
    <property type="project" value="UniProtKB-KW"/>
</dbReference>
<dbReference type="OMA" id="PHAVDSH"/>
<protein>
    <recommendedName>
        <fullName evidence="3">Galanin peptides</fullName>
    </recommendedName>
</protein>
<gene>
    <name evidence="13" type="primary">GAL</name>
</gene>
<feature type="signal peptide" evidence="9">
    <location>
        <begin position="1"/>
        <end position="23"/>
    </location>
</feature>
<keyword evidence="4" id="KW-0964">Secreted</keyword>
<dbReference type="GO" id="GO:0031763">
    <property type="term" value="F:galanin receptor binding"/>
    <property type="evidence" value="ECO:0007669"/>
    <property type="project" value="TreeGrafter"/>
</dbReference>
<keyword evidence="8" id="KW-0527">Neuropeptide</keyword>
<feature type="domain" description="Galanin message associated peptide (GMAP)" evidence="11">
    <location>
        <begin position="85"/>
        <end position="142"/>
    </location>
</feature>
<evidence type="ECO:0000256" key="1">
    <source>
        <dbReference type="ARBA" id="ARBA00004613"/>
    </source>
</evidence>
<dbReference type="GeneID" id="103057576"/>
<keyword evidence="12" id="KW-1185">Reference proteome</keyword>
<proteinExistence type="inferred from homology"/>
<name>A0A9F2MZN8_PYTBI</name>
<feature type="domain" description="Galanin" evidence="10">
    <location>
        <begin position="36"/>
        <end position="51"/>
    </location>
</feature>
<organism evidence="12 13">
    <name type="scientific">Python bivittatus</name>
    <name type="common">Burmese python</name>
    <name type="synonym">Python molurus bivittatus</name>
    <dbReference type="NCBI Taxonomy" id="176946"/>
    <lineage>
        <taxon>Eukaryota</taxon>
        <taxon>Metazoa</taxon>
        <taxon>Chordata</taxon>
        <taxon>Craniata</taxon>
        <taxon>Vertebrata</taxon>
        <taxon>Euteleostomi</taxon>
        <taxon>Lepidosauria</taxon>
        <taxon>Squamata</taxon>
        <taxon>Bifurcata</taxon>
        <taxon>Unidentata</taxon>
        <taxon>Episquamata</taxon>
        <taxon>Toxicofera</taxon>
        <taxon>Serpentes</taxon>
        <taxon>Henophidia</taxon>
        <taxon>Pythonidae</taxon>
        <taxon>Python</taxon>
    </lineage>
</organism>
<comment type="subcellular location">
    <subcellularLocation>
        <location evidence="1">Secreted</location>
    </subcellularLocation>
</comment>
<dbReference type="InterPro" id="IPR008174">
    <property type="entry name" value="Galanin"/>
</dbReference>
<dbReference type="KEGG" id="pbi:103057576"/>
<evidence type="ECO:0000256" key="2">
    <source>
        <dbReference type="ARBA" id="ARBA00006871"/>
    </source>
</evidence>
<dbReference type="AlphaFoldDB" id="A0A9F2MZN8"/>
<dbReference type="RefSeq" id="XP_007427353.1">
    <property type="nucleotide sequence ID" value="XM_007427291.3"/>
</dbReference>
<dbReference type="SMART" id="SM00071">
    <property type="entry name" value="Galanin"/>
    <property type="match status" value="1"/>
</dbReference>
<evidence type="ECO:0000256" key="3">
    <source>
        <dbReference type="ARBA" id="ARBA00019079"/>
    </source>
</evidence>
<accession>A0A9F2MZN8</accession>
<dbReference type="PANTHER" id="PTHR16839:SF1">
    <property type="entry name" value="GALANIN PEPTIDES"/>
    <property type="match status" value="1"/>
</dbReference>
<comment type="similarity">
    <text evidence="2">Belongs to the galanin family.</text>
</comment>
<evidence type="ECO:0000256" key="6">
    <source>
        <dbReference type="ARBA" id="ARBA00022702"/>
    </source>
</evidence>
<dbReference type="Pfam" id="PF01296">
    <property type="entry name" value="Galanin"/>
    <property type="match status" value="1"/>
</dbReference>
<sequence>MQRHPGLLFVCLIFCAALSETFGLVLSVSNAKEKRGWTMNSAGYLLGPRRIEQLLKEMPSARGREEPPGEYAINRVFSDKHGLAGKRDIHLEENIKADASTRLLTYNNIIRTIIEFLAYLHLKEAGALDNIATTVSSEERDQS</sequence>
<reference evidence="13" key="1">
    <citation type="submission" date="2025-08" db="UniProtKB">
        <authorList>
            <consortium name="RefSeq"/>
        </authorList>
    </citation>
    <scope>IDENTIFICATION</scope>
    <source>
        <tissue evidence="13">Liver</tissue>
    </source>
</reference>
<dbReference type="Proteomes" id="UP000695026">
    <property type="component" value="Unplaced"/>
</dbReference>
<evidence type="ECO:0000259" key="10">
    <source>
        <dbReference type="Pfam" id="PF01296"/>
    </source>
</evidence>
<dbReference type="InterPro" id="IPR008175">
    <property type="entry name" value="Galanin_pre"/>
</dbReference>
<feature type="chain" id="PRO_5039919141" description="Galanin peptides" evidence="9">
    <location>
        <begin position="24"/>
        <end position="143"/>
    </location>
</feature>
<evidence type="ECO:0000259" key="11">
    <source>
        <dbReference type="Pfam" id="PF06540"/>
    </source>
</evidence>
<dbReference type="OrthoDB" id="8721537at2759"/>
<evidence type="ECO:0000256" key="5">
    <source>
        <dbReference type="ARBA" id="ARBA00022685"/>
    </source>
</evidence>
<dbReference type="InterPro" id="IPR013068">
    <property type="entry name" value="GMAP"/>
</dbReference>
<keyword evidence="5" id="KW-0165">Cleavage on pair of basic residues</keyword>
<keyword evidence="7 9" id="KW-0732">Signal</keyword>
<evidence type="ECO:0000256" key="4">
    <source>
        <dbReference type="ARBA" id="ARBA00022525"/>
    </source>
</evidence>
<dbReference type="GO" id="GO:0005615">
    <property type="term" value="C:extracellular space"/>
    <property type="evidence" value="ECO:0007669"/>
    <property type="project" value="TreeGrafter"/>
</dbReference>
<evidence type="ECO:0000256" key="8">
    <source>
        <dbReference type="ARBA" id="ARBA00023320"/>
    </source>
</evidence>
<dbReference type="CTD" id="51083"/>
<evidence type="ECO:0000256" key="7">
    <source>
        <dbReference type="ARBA" id="ARBA00022729"/>
    </source>
</evidence>
<evidence type="ECO:0000256" key="9">
    <source>
        <dbReference type="SAM" id="SignalP"/>
    </source>
</evidence>
<keyword evidence="6" id="KW-0372">Hormone</keyword>
<dbReference type="PANTHER" id="PTHR16839">
    <property type="entry name" value="GALANIN"/>
    <property type="match status" value="1"/>
</dbReference>
<dbReference type="GO" id="GO:0005184">
    <property type="term" value="F:neuropeptide hormone activity"/>
    <property type="evidence" value="ECO:0007669"/>
    <property type="project" value="TreeGrafter"/>
</dbReference>
<evidence type="ECO:0000313" key="13">
    <source>
        <dbReference type="RefSeq" id="XP_007427353.1"/>
    </source>
</evidence>
<dbReference type="GO" id="GO:0030141">
    <property type="term" value="C:secretory granule"/>
    <property type="evidence" value="ECO:0007669"/>
    <property type="project" value="TreeGrafter"/>
</dbReference>
<evidence type="ECO:0000313" key="12">
    <source>
        <dbReference type="Proteomes" id="UP000695026"/>
    </source>
</evidence>
<dbReference type="Pfam" id="PF06540">
    <property type="entry name" value="GMAP"/>
    <property type="match status" value="1"/>
</dbReference>